<reference evidence="5" key="1">
    <citation type="journal article" date="2016" name="Nat. Genet.">
        <title>A high-quality carrot genome assembly provides new insights into carotenoid accumulation and asterid genome evolution.</title>
        <authorList>
            <person name="Iorizzo M."/>
            <person name="Ellison S."/>
            <person name="Senalik D."/>
            <person name="Zeng P."/>
            <person name="Satapoomin P."/>
            <person name="Huang J."/>
            <person name="Bowman M."/>
            <person name="Iovene M."/>
            <person name="Sanseverino W."/>
            <person name="Cavagnaro P."/>
            <person name="Yildiz M."/>
            <person name="Macko-Podgorni A."/>
            <person name="Moranska E."/>
            <person name="Grzebelus E."/>
            <person name="Grzebelus D."/>
            <person name="Ashrafi H."/>
            <person name="Zheng Z."/>
            <person name="Cheng S."/>
            <person name="Spooner D."/>
            <person name="Van Deynze A."/>
            <person name="Simon P."/>
        </authorList>
    </citation>
    <scope>NUCLEOTIDE SEQUENCE [LARGE SCALE GENOMIC DNA]</scope>
    <source>
        <tissue evidence="5">Leaf</tissue>
    </source>
</reference>
<dbReference type="SUPFAM" id="SSF49870">
    <property type="entry name" value="Osmotin, thaumatin-like protein"/>
    <property type="match status" value="1"/>
</dbReference>
<feature type="disulfide bond" evidence="3">
    <location>
        <begin position="147"/>
        <end position="207"/>
    </location>
</feature>
<feature type="disulfide bond" evidence="3">
    <location>
        <begin position="174"/>
        <end position="183"/>
    </location>
</feature>
<keyword evidence="2 3" id="KW-1015">Disulfide bond</keyword>
<gene>
    <name evidence="5" type="ORF">DCAR_029639</name>
</gene>
<evidence type="ECO:0000256" key="2">
    <source>
        <dbReference type="ARBA" id="ARBA00023157"/>
    </source>
</evidence>
<comment type="similarity">
    <text evidence="1">Belongs to the thaumatin family.</text>
</comment>
<evidence type="ECO:0000256" key="4">
    <source>
        <dbReference type="SAM" id="SignalP"/>
    </source>
</evidence>
<dbReference type="Gramene" id="KZM82026">
    <property type="protein sequence ID" value="KZM82026"/>
    <property type="gene ID" value="DCAR_029639"/>
</dbReference>
<dbReference type="FunFam" id="2.60.110.10:FF:000002">
    <property type="entry name" value="Thaumatin-like protein 1a"/>
    <property type="match status" value="1"/>
</dbReference>
<evidence type="ECO:0000256" key="1">
    <source>
        <dbReference type="ARBA" id="ARBA00010607"/>
    </source>
</evidence>
<dbReference type="EMBL" id="LNRQ01000009">
    <property type="protein sequence ID" value="KZM82026.1"/>
    <property type="molecule type" value="Genomic_DNA"/>
</dbReference>
<dbReference type="PROSITE" id="PS51367">
    <property type="entry name" value="THAUMATIN_2"/>
    <property type="match status" value="1"/>
</dbReference>
<dbReference type="InterPro" id="IPR037176">
    <property type="entry name" value="Osmotin/thaumatin-like_sf"/>
</dbReference>
<dbReference type="Pfam" id="PF00314">
    <property type="entry name" value="Thaumatin"/>
    <property type="match status" value="1"/>
</dbReference>
<feature type="signal peptide" evidence="4">
    <location>
        <begin position="1"/>
        <end position="18"/>
    </location>
</feature>
<feature type="disulfide bond" evidence="3">
    <location>
        <begin position="75"/>
        <end position="85"/>
    </location>
</feature>
<accession>A0A175YEF7</accession>
<name>A0A175YEF7_DAUCS</name>
<feature type="disulfide bond" evidence="3">
    <location>
        <begin position="27"/>
        <end position="234"/>
    </location>
</feature>
<dbReference type="Gene3D" id="2.60.110.10">
    <property type="entry name" value="Thaumatin"/>
    <property type="match status" value="1"/>
</dbReference>
<dbReference type="PIRSF" id="PIRSF002703">
    <property type="entry name" value="Thaumatin"/>
    <property type="match status" value="1"/>
</dbReference>
<feature type="disulfide bond" evidence="3">
    <location>
        <begin position="142"/>
        <end position="224"/>
    </location>
</feature>
<feature type="chain" id="PRO_5008044463" description="Thaumatin-like protein" evidence="4">
    <location>
        <begin position="19"/>
        <end position="234"/>
    </location>
</feature>
<dbReference type="InterPro" id="IPR001938">
    <property type="entry name" value="Thaumatin"/>
</dbReference>
<protein>
    <recommendedName>
        <fullName evidence="6">Thaumatin-like protein</fullName>
    </recommendedName>
</protein>
<evidence type="ECO:0000313" key="5">
    <source>
        <dbReference type="EMBL" id="KZM82026.1"/>
    </source>
</evidence>
<sequence length="234" mass="25330">MAFSHLILLLFLFLGADGTVFTLKNNCGRTIWPGILTSYQAPSLMNGGLELKKGQSKNITAPDNWSGRIWARDGCRFNKDGIGKCLIGDCGGNLRCQGEMAKAPVSVIEFILSSDADSYDVSLVDGYNMELSVVPLGGSGNCTKVSCKVDLAEKCPKAMQVKFKGRVVACLTPCLVFKNPFVCCTGQFSNPQKCQTSSYTEVFQSSCPLAYNFAFDDATKTFTCSGADYLITFC</sequence>
<feature type="disulfide bond" evidence="3">
    <location>
        <begin position="90"/>
        <end position="96"/>
    </location>
</feature>
<proteinExistence type="inferred from homology"/>
<dbReference type="SMART" id="SM00205">
    <property type="entry name" value="THN"/>
    <property type="match status" value="1"/>
</dbReference>
<dbReference type="PANTHER" id="PTHR31048">
    <property type="entry name" value="OS03G0233200 PROTEIN"/>
    <property type="match status" value="1"/>
</dbReference>
<feature type="disulfide bond" evidence="3">
    <location>
        <begin position="184"/>
        <end position="194"/>
    </location>
</feature>
<dbReference type="PRINTS" id="PR00347">
    <property type="entry name" value="THAUMATIN"/>
</dbReference>
<dbReference type="CDD" id="cd09218">
    <property type="entry name" value="TLP-PA"/>
    <property type="match status" value="1"/>
</dbReference>
<evidence type="ECO:0008006" key="6">
    <source>
        <dbReference type="Google" id="ProtNLM"/>
    </source>
</evidence>
<evidence type="ECO:0000256" key="3">
    <source>
        <dbReference type="PIRSR" id="PIRSR002703-1"/>
    </source>
</evidence>
<organism evidence="5">
    <name type="scientific">Daucus carota subsp. sativus</name>
    <name type="common">Carrot</name>
    <dbReference type="NCBI Taxonomy" id="79200"/>
    <lineage>
        <taxon>Eukaryota</taxon>
        <taxon>Viridiplantae</taxon>
        <taxon>Streptophyta</taxon>
        <taxon>Embryophyta</taxon>
        <taxon>Tracheophyta</taxon>
        <taxon>Spermatophyta</taxon>
        <taxon>Magnoliopsida</taxon>
        <taxon>eudicotyledons</taxon>
        <taxon>Gunneridae</taxon>
        <taxon>Pentapetalae</taxon>
        <taxon>asterids</taxon>
        <taxon>campanulids</taxon>
        <taxon>Apiales</taxon>
        <taxon>Apiaceae</taxon>
        <taxon>Apioideae</taxon>
        <taxon>Scandiceae</taxon>
        <taxon>Daucinae</taxon>
        <taxon>Daucus</taxon>
        <taxon>Daucus sect. Daucus</taxon>
    </lineage>
</organism>
<comment type="caution">
    <text evidence="5">The sequence shown here is derived from an EMBL/GenBank/DDBJ whole genome shotgun (WGS) entry which is preliminary data.</text>
</comment>
<feature type="disulfide bond" evidence="3">
    <location>
        <begin position="155"/>
        <end position="170"/>
    </location>
</feature>
<dbReference type="AlphaFoldDB" id="A0A175YEF7"/>
<keyword evidence="4" id="KW-0732">Signal</keyword>